<dbReference type="EMBL" id="CP144696">
    <property type="protein sequence ID" value="WVZ12976.1"/>
    <property type="molecule type" value="Genomic_DNA"/>
</dbReference>
<name>A0AAQ3S241_VIGMU</name>
<evidence type="ECO:0000313" key="2">
    <source>
        <dbReference type="Proteomes" id="UP001374535"/>
    </source>
</evidence>
<dbReference type="InterPro" id="IPR036280">
    <property type="entry name" value="Multihaem_cyt_sf"/>
</dbReference>
<organism evidence="1 2">
    <name type="scientific">Vigna mungo</name>
    <name type="common">Black gram</name>
    <name type="synonym">Phaseolus mungo</name>
    <dbReference type="NCBI Taxonomy" id="3915"/>
    <lineage>
        <taxon>Eukaryota</taxon>
        <taxon>Viridiplantae</taxon>
        <taxon>Streptophyta</taxon>
        <taxon>Embryophyta</taxon>
        <taxon>Tracheophyta</taxon>
        <taxon>Spermatophyta</taxon>
        <taxon>Magnoliopsida</taxon>
        <taxon>eudicotyledons</taxon>
        <taxon>Gunneridae</taxon>
        <taxon>Pentapetalae</taxon>
        <taxon>rosids</taxon>
        <taxon>fabids</taxon>
        <taxon>Fabales</taxon>
        <taxon>Fabaceae</taxon>
        <taxon>Papilionoideae</taxon>
        <taxon>50 kb inversion clade</taxon>
        <taxon>NPAAA clade</taxon>
        <taxon>indigoferoid/millettioid clade</taxon>
        <taxon>Phaseoleae</taxon>
        <taxon>Vigna</taxon>
    </lineage>
</organism>
<dbReference type="AlphaFoldDB" id="A0AAQ3S241"/>
<evidence type="ECO:0000313" key="1">
    <source>
        <dbReference type="EMBL" id="WVZ12976.1"/>
    </source>
</evidence>
<proteinExistence type="predicted"/>
<reference evidence="1 2" key="1">
    <citation type="journal article" date="2023" name="Life. Sci Alliance">
        <title>Evolutionary insights into 3D genome organization and epigenetic landscape of Vigna mungo.</title>
        <authorList>
            <person name="Junaid A."/>
            <person name="Singh B."/>
            <person name="Bhatia S."/>
        </authorList>
    </citation>
    <scope>NUCLEOTIDE SEQUENCE [LARGE SCALE GENOMIC DNA]</scope>
    <source>
        <strain evidence="1">Urdbean</strain>
    </source>
</reference>
<dbReference type="SUPFAM" id="SSF48695">
    <property type="entry name" value="Multiheme cytochromes"/>
    <property type="match status" value="1"/>
</dbReference>
<accession>A0AAQ3S241</accession>
<protein>
    <submittedName>
        <fullName evidence="1">Uncharacterized protein</fullName>
    </submittedName>
</protein>
<sequence length="224" mass="25720">MLQPFQNPLSSHFPHRSNLTPLITLVLSLFPKLLRFNTASELPPIRHKLNLLIKIQRVKPHEPRVIPRTRMRLISEIRHVENPGPSARGMHDLLLKRGMAIRQESMNKHKSLNSHNPITSLCKSLGNGDKSSTDVASGMRCQSEDFFDVFVISRNLFMACGFDDQDFEVRGQITCHFGYADAGLVLHHTNRLADCARCHNGCLIRFAEAKFRSNFRFLFLWDWS</sequence>
<dbReference type="Proteomes" id="UP001374535">
    <property type="component" value="Chromosome 5"/>
</dbReference>
<keyword evidence="2" id="KW-1185">Reference proteome</keyword>
<gene>
    <name evidence="1" type="ORF">V8G54_017506</name>
</gene>